<organism evidence="1 2">
    <name type="scientific">Rhabditophanes sp. KR3021</name>
    <dbReference type="NCBI Taxonomy" id="114890"/>
    <lineage>
        <taxon>Eukaryota</taxon>
        <taxon>Metazoa</taxon>
        <taxon>Ecdysozoa</taxon>
        <taxon>Nematoda</taxon>
        <taxon>Chromadorea</taxon>
        <taxon>Rhabditida</taxon>
        <taxon>Tylenchina</taxon>
        <taxon>Panagrolaimomorpha</taxon>
        <taxon>Strongyloidoidea</taxon>
        <taxon>Alloionematidae</taxon>
        <taxon>Rhabditophanes</taxon>
    </lineage>
</organism>
<name>A0AC35TT61_9BILA</name>
<proteinExistence type="predicted"/>
<dbReference type="WBParaSite" id="RSKR_0000378500.1">
    <property type="protein sequence ID" value="RSKR_0000378500.1"/>
    <property type="gene ID" value="RSKR_0000378500"/>
</dbReference>
<dbReference type="Proteomes" id="UP000095286">
    <property type="component" value="Unplaced"/>
</dbReference>
<evidence type="ECO:0000313" key="1">
    <source>
        <dbReference type="Proteomes" id="UP000095286"/>
    </source>
</evidence>
<sequence>MAESLYEEHKNKFFYERLITHVTSGDIIALRLGTEDQGVDPVIAWRRILGPSKLFKHIITHPDTLRSQFSLSDTRNIGHGSDSTTAINREIAIFEPLNEINGNTAITTLIPELEKMIIDINSTLK</sequence>
<evidence type="ECO:0000313" key="2">
    <source>
        <dbReference type="WBParaSite" id="RSKR_0000378500.1"/>
    </source>
</evidence>
<protein>
    <submittedName>
        <fullName evidence="2">NDK domain-containing protein</fullName>
    </submittedName>
</protein>
<accession>A0AC35TT61</accession>
<reference evidence="2" key="1">
    <citation type="submission" date="2016-11" db="UniProtKB">
        <authorList>
            <consortium name="WormBaseParasite"/>
        </authorList>
    </citation>
    <scope>IDENTIFICATION</scope>
    <source>
        <strain evidence="2">KR3021</strain>
    </source>
</reference>